<evidence type="ECO:0000313" key="7">
    <source>
        <dbReference type="EMBL" id="ALU25667.1"/>
    </source>
</evidence>
<evidence type="ECO:0000256" key="2">
    <source>
        <dbReference type="ARBA" id="ARBA00022723"/>
    </source>
</evidence>
<dbReference type="GeneID" id="66974296"/>
<evidence type="ECO:0000256" key="3">
    <source>
        <dbReference type="ARBA" id="ARBA00022759"/>
    </source>
</evidence>
<sequence>MKKLLSLFVVAFFALQTANVFAWGTTGHRVVAELAERNLSKKAKKQLKEIIGNQQLAYWANWPDFLKSDPSWKFADSWHYINMPGDLDRQAFDKELANSTDENLYKRALILIEELKDKNLPLAKKQENLYFLIHIIGDAHQPLHIGRPEDLGGNRVKIEWFRKATNLHSLWDSALVDFDKYSYTEYATVLDVHGANYNQKITSGTLEDWIYDSYTMANKLYASVEPEESLSYRYHFDHKDNVESQLLKGGLRLAKILNDIFK</sequence>
<evidence type="ECO:0000313" key="8">
    <source>
        <dbReference type="Proteomes" id="UP000069030"/>
    </source>
</evidence>
<gene>
    <name evidence="7" type="ORF">AS202_05750</name>
</gene>
<dbReference type="GO" id="GO:0046872">
    <property type="term" value="F:metal ion binding"/>
    <property type="evidence" value="ECO:0007669"/>
    <property type="project" value="UniProtKB-KW"/>
</dbReference>
<dbReference type="SUPFAM" id="SSF48537">
    <property type="entry name" value="Phospholipase C/P1 nuclease"/>
    <property type="match status" value="1"/>
</dbReference>
<dbReference type="GO" id="GO:0006308">
    <property type="term" value="P:DNA catabolic process"/>
    <property type="evidence" value="ECO:0007669"/>
    <property type="project" value="InterPro"/>
</dbReference>
<dbReference type="GO" id="GO:0004519">
    <property type="term" value="F:endonuclease activity"/>
    <property type="evidence" value="ECO:0007669"/>
    <property type="project" value="UniProtKB-KW"/>
</dbReference>
<name>A0A0S7E980_9FLAO</name>
<reference evidence="7 8" key="1">
    <citation type="journal article" date="2016" name="J. Zhejiang Univ. Sci. B">
        <title>Antibiotic resistance mechanisms of Myroides sp.</title>
        <authorList>
            <person name="Hu S."/>
            <person name="Yuan S."/>
            <person name="Qu H."/>
            <person name="Jiang T."/>
            <person name="Zhou Y."/>
            <person name="Wang M."/>
            <person name="Ming D."/>
        </authorList>
    </citation>
    <scope>NUCLEOTIDE SEQUENCE [LARGE SCALE GENOMIC DNA]</scope>
    <source>
        <strain evidence="7 8">PR63039</strain>
    </source>
</reference>
<dbReference type="EMBL" id="CP013690">
    <property type="protein sequence ID" value="ALU25667.1"/>
    <property type="molecule type" value="Genomic_DNA"/>
</dbReference>
<dbReference type="InterPro" id="IPR008947">
    <property type="entry name" value="PLipase_C/P1_nuclease_dom_sf"/>
</dbReference>
<dbReference type="Gene3D" id="1.10.575.10">
    <property type="entry name" value="P1 Nuclease"/>
    <property type="match status" value="1"/>
</dbReference>
<proteinExistence type="predicted"/>
<dbReference type="AlphaFoldDB" id="A0A0S7E980"/>
<dbReference type="GO" id="GO:0016788">
    <property type="term" value="F:hydrolase activity, acting on ester bonds"/>
    <property type="evidence" value="ECO:0007669"/>
    <property type="project" value="InterPro"/>
</dbReference>
<keyword evidence="5" id="KW-1015">Disulfide bond</keyword>
<evidence type="ECO:0000256" key="5">
    <source>
        <dbReference type="ARBA" id="ARBA00023157"/>
    </source>
</evidence>
<dbReference type="Proteomes" id="UP000069030">
    <property type="component" value="Chromosome"/>
</dbReference>
<dbReference type="KEGG" id="mod:AS202_05750"/>
<organism evidence="7 8">
    <name type="scientific">Myroides odoratimimus</name>
    <dbReference type="NCBI Taxonomy" id="76832"/>
    <lineage>
        <taxon>Bacteria</taxon>
        <taxon>Pseudomonadati</taxon>
        <taxon>Bacteroidota</taxon>
        <taxon>Flavobacteriia</taxon>
        <taxon>Flavobacteriales</taxon>
        <taxon>Flavobacteriaceae</taxon>
        <taxon>Myroides</taxon>
    </lineage>
</organism>
<dbReference type="CDD" id="cd11010">
    <property type="entry name" value="S1-P1_nuclease"/>
    <property type="match status" value="1"/>
</dbReference>
<keyword evidence="4" id="KW-0378">Hydrolase</keyword>
<dbReference type="PANTHER" id="PTHR33146:SF26">
    <property type="entry name" value="ENDONUCLEASE 4"/>
    <property type="match status" value="1"/>
</dbReference>
<keyword evidence="1" id="KW-0540">Nuclease</keyword>
<keyword evidence="6" id="KW-0325">Glycoprotein</keyword>
<dbReference type="GO" id="GO:0003676">
    <property type="term" value="F:nucleic acid binding"/>
    <property type="evidence" value="ECO:0007669"/>
    <property type="project" value="InterPro"/>
</dbReference>
<evidence type="ECO:0000256" key="6">
    <source>
        <dbReference type="ARBA" id="ARBA00023180"/>
    </source>
</evidence>
<dbReference type="PANTHER" id="PTHR33146">
    <property type="entry name" value="ENDONUCLEASE 4"/>
    <property type="match status" value="1"/>
</dbReference>
<accession>A0A0S7E980</accession>
<protein>
    <submittedName>
        <fullName evidence="7">S1/P1 Nuclease</fullName>
    </submittedName>
</protein>
<evidence type="ECO:0000256" key="1">
    <source>
        <dbReference type="ARBA" id="ARBA00022722"/>
    </source>
</evidence>
<dbReference type="InterPro" id="IPR003154">
    <property type="entry name" value="S1/P1nuclease"/>
</dbReference>
<keyword evidence="3" id="KW-0255">Endonuclease</keyword>
<dbReference type="Pfam" id="PF02265">
    <property type="entry name" value="S1-P1_nuclease"/>
    <property type="match status" value="1"/>
</dbReference>
<dbReference type="RefSeq" id="WP_006257872.1">
    <property type="nucleotide sequence ID" value="NZ_BCMQ01000002.1"/>
</dbReference>
<dbReference type="eggNOG" id="ENOG502Z82C">
    <property type="taxonomic scope" value="Bacteria"/>
</dbReference>
<evidence type="ECO:0000256" key="4">
    <source>
        <dbReference type="ARBA" id="ARBA00022801"/>
    </source>
</evidence>
<keyword evidence="2" id="KW-0479">Metal-binding</keyword>